<dbReference type="AlphaFoldDB" id="A0A0N1F5C8"/>
<proteinExistence type="predicted"/>
<dbReference type="EMBL" id="LGSZ01000037">
    <property type="protein sequence ID" value="KPH80817.1"/>
    <property type="molecule type" value="Genomic_DNA"/>
</dbReference>
<evidence type="ECO:0000313" key="1">
    <source>
        <dbReference type="EMBL" id="KPH80817.1"/>
    </source>
</evidence>
<evidence type="ECO:0000313" key="2">
    <source>
        <dbReference type="Proteomes" id="UP000037822"/>
    </source>
</evidence>
<comment type="caution">
    <text evidence="1">The sequence shown here is derived from an EMBL/GenBank/DDBJ whole genome shotgun (WGS) entry which is preliminary data.</text>
</comment>
<name>A0A0N1F5C8_9HYPH</name>
<keyword evidence="2" id="KW-1185">Reference proteome</keyword>
<dbReference type="RefSeq" id="WP_054209178.1">
    <property type="nucleotide sequence ID" value="NZ_LGSZ01000037.1"/>
</dbReference>
<organism evidence="1 2">
    <name type="scientific">Bosea vaviloviae</name>
    <dbReference type="NCBI Taxonomy" id="1526658"/>
    <lineage>
        <taxon>Bacteria</taxon>
        <taxon>Pseudomonadati</taxon>
        <taxon>Pseudomonadota</taxon>
        <taxon>Alphaproteobacteria</taxon>
        <taxon>Hyphomicrobiales</taxon>
        <taxon>Boseaceae</taxon>
        <taxon>Bosea</taxon>
    </lineage>
</organism>
<dbReference type="Proteomes" id="UP000037822">
    <property type="component" value="Unassembled WGS sequence"/>
</dbReference>
<gene>
    <name evidence="1" type="ORF">AE618_11350</name>
</gene>
<reference evidence="1 2" key="1">
    <citation type="submission" date="2015-07" db="EMBL/GenBank/DDBJ databases">
        <title>Whole genome sequencing of Bosea vaviloviae isolated from cave pool.</title>
        <authorList>
            <person name="Tan N.E.H."/>
            <person name="Lee Y.P."/>
            <person name="Gan H.M."/>
            <person name="Barton H."/>
            <person name="Savka M.A."/>
        </authorList>
    </citation>
    <scope>NUCLEOTIDE SEQUENCE [LARGE SCALE GENOMIC DNA]</scope>
    <source>
        <strain evidence="1 2">SD260</strain>
    </source>
</reference>
<accession>A0A0N1F5C8</accession>
<dbReference type="OrthoDB" id="8159011at2"/>
<protein>
    <submittedName>
        <fullName evidence="1">Uncharacterized protein</fullName>
    </submittedName>
</protein>
<sequence length="147" mass="16428">MSLKTPAGGEPRPNDAELEMYARAYRQRAEADTFYLRWQLHTAHAMLLEHDPTRIYPEHGGLNGRQIGEGARIAARRFALLLAEPPAFSEPLLRLKIAAYEAMIIDADELRRSRAVAMIEAAIRRDAQDLGIVLDEGPVMPDAGGWH</sequence>
<dbReference type="PATRIC" id="fig|1526658.3.peg.2580"/>